<dbReference type="SUPFAM" id="SSF52980">
    <property type="entry name" value="Restriction endonuclease-like"/>
    <property type="match status" value="1"/>
</dbReference>
<dbReference type="GO" id="GO:0003676">
    <property type="term" value="F:nucleic acid binding"/>
    <property type="evidence" value="ECO:0007669"/>
    <property type="project" value="InterPro"/>
</dbReference>
<name>A0A1I0G574_9GAMM</name>
<keyword evidence="3" id="KW-0378">Hydrolase</keyword>
<comment type="similarity">
    <text evidence="1 2">Belongs to the UPF0102 family.</text>
</comment>
<dbReference type="NCBIfam" id="NF009150">
    <property type="entry name" value="PRK12497.1-3"/>
    <property type="match status" value="1"/>
</dbReference>
<dbReference type="OrthoDB" id="9794876at2"/>
<dbReference type="Gene3D" id="3.40.1350.10">
    <property type="match status" value="1"/>
</dbReference>
<gene>
    <name evidence="3" type="ORF">SAMN04487962_11564</name>
</gene>
<evidence type="ECO:0000256" key="1">
    <source>
        <dbReference type="ARBA" id="ARBA00006738"/>
    </source>
</evidence>
<dbReference type="GO" id="GO:0004519">
    <property type="term" value="F:endonuclease activity"/>
    <property type="evidence" value="ECO:0007669"/>
    <property type="project" value="UniProtKB-KW"/>
</dbReference>
<proteinExistence type="inferred from homology"/>
<evidence type="ECO:0000313" key="3">
    <source>
        <dbReference type="EMBL" id="SET65028.1"/>
    </source>
</evidence>
<keyword evidence="3" id="KW-0255">Endonuclease</keyword>
<accession>A0A1I0G574</accession>
<dbReference type="RefSeq" id="WP_091853395.1">
    <property type="nucleotide sequence ID" value="NZ_FOHZ01000015.1"/>
</dbReference>
<dbReference type="HAMAP" id="MF_00048">
    <property type="entry name" value="UPF0102"/>
    <property type="match status" value="1"/>
</dbReference>
<dbReference type="AlphaFoldDB" id="A0A1I0G574"/>
<evidence type="ECO:0000256" key="2">
    <source>
        <dbReference type="HAMAP-Rule" id="MF_00048"/>
    </source>
</evidence>
<organism evidence="3 4">
    <name type="scientific">Marinobacter segnicrescens</name>
    <dbReference type="NCBI Taxonomy" id="430453"/>
    <lineage>
        <taxon>Bacteria</taxon>
        <taxon>Pseudomonadati</taxon>
        <taxon>Pseudomonadota</taxon>
        <taxon>Gammaproteobacteria</taxon>
        <taxon>Pseudomonadales</taxon>
        <taxon>Marinobacteraceae</taxon>
        <taxon>Marinobacter</taxon>
    </lineage>
</organism>
<dbReference type="InterPro" id="IPR011335">
    <property type="entry name" value="Restrct_endonuc-II-like"/>
</dbReference>
<keyword evidence="4" id="KW-1185">Reference proteome</keyword>
<dbReference type="STRING" id="430453.SAMN04487962_11564"/>
<dbReference type="PANTHER" id="PTHR34039">
    <property type="entry name" value="UPF0102 PROTEIN YRAN"/>
    <property type="match status" value="1"/>
</dbReference>
<dbReference type="EMBL" id="FOHZ01000015">
    <property type="protein sequence ID" value="SET65028.1"/>
    <property type="molecule type" value="Genomic_DNA"/>
</dbReference>
<keyword evidence="3" id="KW-0540">Nuclease</keyword>
<dbReference type="NCBIfam" id="TIGR00252">
    <property type="entry name" value="YraN family protein"/>
    <property type="match status" value="1"/>
</dbReference>
<evidence type="ECO:0000313" key="4">
    <source>
        <dbReference type="Proteomes" id="UP000198762"/>
    </source>
</evidence>
<dbReference type="Pfam" id="PF02021">
    <property type="entry name" value="UPF0102"/>
    <property type="match status" value="1"/>
</dbReference>
<dbReference type="InterPro" id="IPR003509">
    <property type="entry name" value="UPF0102_YraN-like"/>
</dbReference>
<protein>
    <recommendedName>
        <fullName evidence="2">UPF0102 protein SAMN04487962_11564</fullName>
    </recommendedName>
</protein>
<sequence length="135" mass="15486">MRTRDGDTTPATGRVNRKKLGDQAEGVAARYLQSKGVRILERNVYNRGGEIDLIGQDAETLVFFEVRFRKRHALTDGAESIGWRKQQKLLRAVSFYLHRNGLWDHPCRIDVVAIAPGTTHQYRIRWIRNAIQAEA</sequence>
<dbReference type="PANTHER" id="PTHR34039:SF1">
    <property type="entry name" value="UPF0102 PROTEIN YRAN"/>
    <property type="match status" value="1"/>
</dbReference>
<reference evidence="4" key="1">
    <citation type="submission" date="2016-10" db="EMBL/GenBank/DDBJ databases">
        <authorList>
            <person name="Varghese N."/>
            <person name="Submissions S."/>
        </authorList>
    </citation>
    <scope>NUCLEOTIDE SEQUENCE [LARGE SCALE GENOMIC DNA]</scope>
    <source>
        <strain evidence="4">CGMCC 1.6489</strain>
    </source>
</reference>
<dbReference type="InterPro" id="IPR011856">
    <property type="entry name" value="tRNA_endonuc-like_dom_sf"/>
</dbReference>
<dbReference type="Proteomes" id="UP000198762">
    <property type="component" value="Unassembled WGS sequence"/>
</dbReference>